<dbReference type="AlphaFoldDB" id="A0A1S3I635"/>
<dbReference type="KEGG" id="lak:106161331"/>
<reference evidence="6 7" key="1">
    <citation type="submission" date="2025-04" db="UniProtKB">
        <authorList>
            <consortium name="RefSeq"/>
        </authorList>
    </citation>
    <scope>IDENTIFICATION</scope>
    <source>
        <tissue evidence="6 7">Gonads</tissue>
    </source>
</reference>
<keyword evidence="1" id="KW-0732">Signal</keyword>
<evidence type="ECO:0000313" key="7">
    <source>
        <dbReference type="RefSeq" id="XP_013393718.1"/>
    </source>
</evidence>
<dbReference type="InterPro" id="IPR001846">
    <property type="entry name" value="VWF_type-D"/>
</dbReference>
<keyword evidence="5" id="KW-1185">Reference proteome</keyword>
<accession>A0A1S3I635</accession>
<dbReference type="PANTHER" id="PTHR14949">
    <property type="entry name" value="EGF-LIKE-DOMAIN, MULTIPLE 7, 8"/>
    <property type="match status" value="1"/>
</dbReference>
<dbReference type="Gene3D" id="2.60.120.260">
    <property type="entry name" value="Galactose-binding domain-like"/>
    <property type="match status" value="1"/>
</dbReference>
<dbReference type="FunFam" id="2.10.25.10:FF:000001">
    <property type="entry name" value="Tenascin C"/>
    <property type="match status" value="1"/>
</dbReference>
<name>A0A1S3I635_LINAN</name>
<dbReference type="STRING" id="7574.A0A1S3I635"/>
<dbReference type="OrthoDB" id="5989069at2759"/>
<dbReference type="GeneID" id="106161331"/>
<dbReference type="Pfam" id="PF26129">
    <property type="entry name" value="Vwde"/>
    <property type="match status" value="1"/>
</dbReference>
<dbReference type="GO" id="GO:0005102">
    <property type="term" value="F:signaling receptor binding"/>
    <property type="evidence" value="ECO:0007669"/>
    <property type="project" value="TreeGrafter"/>
</dbReference>
<keyword evidence="3" id="KW-0325">Glycoprotein</keyword>
<evidence type="ECO:0000313" key="6">
    <source>
        <dbReference type="RefSeq" id="XP_013393717.1"/>
    </source>
</evidence>
<organism evidence="5 6">
    <name type="scientific">Lingula anatina</name>
    <name type="common">Brachiopod</name>
    <name type="synonym">Lingula unguis</name>
    <dbReference type="NCBI Taxonomy" id="7574"/>
    <lineage>
        <taxon>Eukaryota</taxon>
        <taxon>Metazoa</taxon>
        <taxon>Spiralia</taxon>
        <taxon>Lophotrochozoa</taxon>
        <taxon>Brachiopoda</taxon>
        <taxon>Linguliformea</taxon>
        <taxon>Lingulata</taxon>
        <taxon>Lingulida</taxon>
        <taxon>Linguloidea</taxon>
        <taxon>Lingulidae</taxon>
        <taxon>Lingula</taxon>
    </lineage>
</organism>
<evidence type="ECO:0000256" key="3">
    <source>
        <dbReference type="ARBA" id="ARBA00023180"/>
    </source>
</evidence>
<dbReference type="RefSeq" id="XP_013393717.1">
    <property type="nucleotide sequence ID" value="XM_013538263.1"/>
</dbReference>
<evidence type="ECO:0000313" key="5">
    <source>
        <dbReference type="Proteomes" id="UP000085678"/>
    </source>
</evidence>
<feature type="domain" description="VWFD" evidence="4">
    <location>
        <begin position="220"/>
        <end position="409"/>
    </location>
</feature>
<protein>
    <submittedName>
        <fullName evidence="6 7">von Willebrand factor D and EGF domain-containing protein-like</fullName>
    </submittedName>
</protein>
<dbReference type="RefSeq" id="XP_013393718.1">
    <property type="nucleotide sequence ID" value="XM_013538264.1"/>
</dbReference>
<evidence type="ECO:0000259" key="4">
    <source>
        <dbReference type="PROSITE" id="PS51233"/>
    </source>
</evidence>
<sequence>MPERARFQVQFLADGHPFGGLHTASDDHNWHVHMNPMDLKGNLGKHIRCQVRPYWSGHAITSRPVISRNNYFAGIKIADINGNDINQIVVRKDAPEPTEIQLYSTIPVTMETHKIMFIPGLESQLSVTLRTESPGVAKTVVTSTCETIFLQRDWNQTAHKLFGSKPVKIQAVMDNARPSGRPNIPKLLYFTPIPAALGQSIWENYVLPAFQVTTVDVNTGICTSVTDPHLKTFDGRRFDILREFGEFVLTRSKYGEFEVRERHWSCSSSGVACNCGVAAREGPHILIVDLCHGNVDQLRKTKLQPRVYYRTTAITGTLPNGTYIHSDSTGKKYVLKFTSGAWVEARVNRYWGLDITVSVPSGYKKHMAGLCGNYDDQSDNDIVGSLPNFISNNKVTVEDSYFGRKLPCPLPLARTLQDFCYCNKTGEERFVCDYAKVVPDPTDLTNMKPVKPIITPQTCGKRKRRDIEDLMMSSDDVMEFDDYVYTPVVPTVRQPAVIKPRVVPGGPGDGPGRNVQAMGDLMLKAVSVDEVPVVLQPQEIRRICSEAIETSSISTLCKDLPGFDVSSTMEECISDIQLTNDITFAEAASDNMEDRCIQYASTLSSEKENVQKILRLRCPRQCSGQGRCDNGKCHCHAGFTAEDCSVRTDSIPSVFFRISGRAVQTRSCDALRRPCLTTRLQATGAFYRSSNLTCKIQHIVMTYNGHEFVESDVTTKNTKAEFVSFGEVICHIPSTVRSAVLAKPIAGQAVHVVVRLQISVSNDGVRFSNEVNLLVFNSKRVEYNSRTQSWEPKV</sequence>
<proteinExistence type="predicted"/>
<dbReference type="PANTHER" id="PTHR14949:SF51">
    <property type="entry name" value="VON WILLEBRAND FACTOR D AND EGF DOMAIN-CONTAINING PROTEIN"/>
    <property type="match status" value="1"/>
</dbReference>
<dbReference type="Pfam" id="PF00094">
    <property type="entry name" value="VWD"/>
    <property type="match status" value="1"/>
</dbReference>
<gene>
    <name evidence="6 7" type="primary">LOC106161331</name>
</gene>
<evidence type="ECO:0000256" key="2">
    <source>
        <dbReference type="ARBA" id="ARBA00023157"/>
    </source>
</evidence>
<dbReference type="GO" id="GO:0005576">
    <property type="term" value="C:extracellular region"/>
    <property type="evidence" value="ECO:0007669"/>
    <property type="project" value="TreeGrafter"/>
</dbReference>
<dbReference type="InterPro" id="IPR050969">
    <property type="entry name" value="Dev_Signal_Modulators"/>
</dbReference>
<keyword evidence="2" id="KW-1015">Disulfide bond</keyword>
<dbReference type="GO" id="GO:0009986">
    <property type="term" value="C:cell surface"/>
    <property type="evidence" value="ECO:0007669"/>
    <property type="project" value="TreeGrafter"/>
</dbReference>
<dbReference type="Pfam" id="PF23106">
    <property type="entry name" value="EGF_Teneurin"/>
    <property type="match status" value="1"/>
</dbReference>
<evidence type="ECO:0000256" key="1">
    <source>
        <dbReference type="ARBA" id="ARBA00022729"/>
    </source>
</evidence>
<dbReference type="InterPro" id="IPR058727">
    <property type="entry name" value="Helical_Vwde"/>
</dbReference>
<dbReference type="Proteomes" id="UP000085678">
    <property type="component" value="Unplaced"/>
</dbReference>
<dbReference type="PROSITE" id="PS51233">
    <property type="entry name" value="VWFD"/>
    <property type="match status" value="1"/>
</dbReference>